<keyword evidence="5 8" id="KW-0472">Membrane</keyword>
<keyword evidence="6" id="KW-0675">Receptor</keyword>
<evidence type="ECO:0000256" key="1">
    <source>
        <dbReference type="ARBA" id="ARBA00004141"/>
    </source>
</evidence>
<proteinExistence type="predicted"/>
<keyword evidence="7" id="KW-0807">Transducer</keyword>
<dbReference type="OrthoDB" id="6058642at2759"/>
<dbReference type="EMBL" id="KQ417791">
    <property type="protein sequence ID" value="KOF90326.1"/>
    <property type="molecule type" value="Genomic_DNA"/>
</dbReference>
<feature type="transmembrane region" description="Helical" evidence="8">
    <location>
        <begin position="78"/>
        <end position="99"/>
    </location>
</feature>
<dbReference type="SUPFAM" id="SSF81321">
    <property type="entry name" value="Family A G protein-coupled receptor-like"/>
    <property type="match status" value="1"/>
</dbReference>
<evidence type="ECO:0000256" key="4">
    <source>
        <dbReference type="ARBA" id="ARBA00023040"/>
    </source>
</evidence>
<dbReference type="Pfam" id="PF00001">
    <property type="entry name" value="7tm_1"/>
    <property type="match status" value="1"/>
</dbReference>
<dbReference type="Gene3D" id="1.20.1070.10">
    <property type="entry name" value="Rhodopsin 7-helix transmembrane proteins"/>
    <property type="match status" value="1"/>
</dbReference>
<keyword evidence="2 8" id="KW-0812">Transmembrane</keyword>
<dbReference type="PROSITE" id="PS50262">
    <property type="entry name" value="G_PROTEIN_RECEP_F1_2"/>
    <property type="match status" value="1"/>
</dbReference>
<evidence type="ECO:0000256" key="5">
    <source>
        <dbReference type="ARBA" id="ARBA00023136"/>
    </source>
</evidence>
<feature type="transmembrane region" description="Helical" evidence="8">
    <location>
        <begin position="197"/>
        <end position="229"/>
    </location>
</feature>
<feature type="transmembrane region" description="Helical" evidence="8">
    <location>
        <begin position="5"/>
        <end position="21"/>
    </location>
</feature>
<feature type="transmembrane region" description="Helical" evidence="8">
    <location>
        <begin position="41"/>
        <end position="66"/>
    </location>
</feature>
<dbReference type="AlphaFoldDB" id="A0A0L8HM64"/>
<comment type="subcellular location">
    <subcellularLocation>
        <location evidence="1">Membrane</location>
        <topology evidence="1">Multi-pass membrane protein</topology>
    </subcellularLocation>
</comment>
<evidence type="ECO:0000313" key="10">
    <source>
        <dbReference type="EMBL" id="KOF90326.1"/>
    </source>
</evidence>
<evidence type="ECO:0000256" key="6">
    <source>
        <dbReference type="ARBA" id="ARBA00023170"/>
    </source>
</evidence>
<evidence type="ECO:0000256" key="2">
    <source>
        <dbReference type="ARBA" id="ARBA00022692"/>
    </source>
</evidence>
<dbReference type="PANTHER" id="PTHR45695:SF9">
    <property type="entry name" value="LEUCOKININ RECEPTOR"/>
    <property type="match status" value="1"/>
</dbReference>
<evidence type="ECO:0000256" key="7">
    <source>
        <dbReference type="ARBA" id="ARBA00023224"/>
    </source>
</evidence>
<keyword evidence="3 8" id="KW-1133">Transmembrane helix</keyword>
<dbReference type="CDD" id="cd00637">
    <property type="entry name" value="7tm_classA_rhodopsin-like"/>
    <property type="match status" value="1"/>
</dbReference>
<dbReference type="InterPro" id="IPR017452">
    <property type="entry name" value="GPCR_Rhodpsn_7TM"/>
</dbReference>
<feature type="domain" description="G-protein coupled receptors family 1 profile" evidence="9">
    <location>
        <begin position="58"/>
        <end position="313"/>
    </location>
</feature>
<dbReference type="InterPro" id="IPR000276">
    <property type="entry name" value="GPCR_Rhodpsn"/>
</dbReference>
<accession>A0A0L8HM64</accession>
<evidence type="ECO:0000256" key="8">
    <source>
        <dbReference type="SAM" id="Phobius"/>
    </source>
</evidence>
<feature type="transmembrane region" description="Helical" evidence="8">
    <location>
        <begin position="119"/>
        <end position="136"/>
    </location>
</feature>
<dbReference type="GO" id="GO:0004930">
    <property type="term" value="F:G protein-coupled receptor activity"/>
    <property type="evidence" value="ECO:0007669"/>
    <property type="project" value="UniProtKB-KW"/>
</dbReference>
<protein>
    <recommendedName>
        <fullName evidence="9">G-protein coupled receptors family 1 profile domain-containing protein</fullName>
    </recommendedName>
</protein>
<feature type="transmembrane region" description="Helical" evidence="8">
    <location>
        <begin position="259"/>
        <end position="277"/>
    </location>
</feature>
<organism evidence="10">
    <name type="scientific">Octopus bimaculoides</name>
    <name type="common">California two-spotted octopus</name>
    <dbReference type="NCBI Taxonomy" id="37653"/>
    <lineage>
        <taxon>Eukaryota</taxon>
        <taxon>Metazoa</taxon>
        <taxon>Spiralia</taxon>
        <taxon>Lophotrochozoa</taxon>
        <taxon>Mollusca</taxon>
        <taxon>Cephalopoda</taxon>
        <taxon>Coleoidea</taxon>
        <taxon>Octopodiformes</taxon>
        <taxon>Octopoda</taxon>
        <taxon>Incirrata</taxon>
        <taxon>Octopodidae</taxon>
        <taxon>Octopus</taxon>
    </lineage>
</organism>
<keyword evidence="4" id="KW-0297">G-protein coupled receptor</keyword>
<feature type="transmembrane region" description="Helical" evidence="8">
    <location>
        <begin position="157"/>
        <end position="177"/>
    </location>
</feature>
<evidence type="ECO:0000259" key="9">
    <source>
        <dbReference type="PROSITE" id="PS50262"/>
    </source>
</evidence>
<gene>
    <name evidence="10" type="ORF">OCBIM_22011397mg</name>
</gene>
<reference evidence="10" key="1">
    <citation type="submission" date="2015-07" db="EMBL/GenBank/DDBJ databases">
        <title>MeaNS - Measles Nucleotide Surveillance Program.</title>
        <authorList>
            <person name="Tran T."/>
            <person name="Druce J."/>
        </authorList>
    </citation>
    <scope>NUCLEOTIDE SEQUENCE</scope>
    <source>
        <strain evidence="10">UCB-OBI-ISO-001</strain>
        <tissue evidence="10">Gonad</tissue>
    </source>
</reference>
<dbReference type="PANTHER" id="PTHR45695">
    <property type="entry name" value="LEUCOKININ RECEPTOR-RELATED"/>
    <property type="match status" value="1"/>
</dbReference>
<name>A0A0L8HM64_OCTBM</name>
<evidence type="ECO:0000256" key="3">
    <source>
        <dbReference type="ARBA" id="ARBA00022989"/>
    </source>
</evidence>
<dbReference type="GO" id="GO:0005886">
    <property type="term" value="C:plasma membrane"/>
    <property type="evidence" value="ECO:0007669"/>
    <property type="project" value="TreeGrafter"/>
</dbReference>
<dbReference type="PRINTS" id="PR00237">
    <property type="entry name" value="GPCRRHODOPSN"/>
</dbReference>
<sequence>MLFIFYYFFILSPYIFYNYLSRTMFSINATFSVNPQMLSEITPLVIVLSFMIPTGIFGNVFVIYIYASYTKKSNIERFLVALAAFNLVGCTVGMPLGMIDLRLTTSYPSIHICKLYKLVIIYCFMTTSFTLLTISVERYYKKCRSLKRQLSEWDCKALCFLIAFVSLLTSLPVIFYSDVFVLQSHTDKYIICAYNTGLWFWIYMLFILVFHIILLIITTTLITYVHFYLKRYRLGEIQMINTTKEMSTSTVEHKNQTNVIFIMLSLVYIVSFTPNFVLNVTYPLFKNVSLLQNVKRILERFWILNSCLNPVICGLCYRKCRKHFSNAFNISEENSVSKSEDVL</sequence>